<protein>
    <submittedName>
        <fullName evidence="1">Uncharacterized protein</fullName>
    </submittedName>
</protein>
<name>A0A1V4FJ12_LIMRT</name>
<comment type="caution">
    <text evidence="1">The sequence shown here is derived from an EMBL/GenBank/DDBJ whole genome shotgun (WGS) entry which is preliminary data.</text>
</comment>
<sequence>MDKNEIYAKVNAKQQEIVDVWDQINFQKQLVENYEGMLKDPRLIEMDAKMDQAIKKVEDPAIFGLPEAAVNVLQERQKLSSQITGLYSDIAETQIKIIQKLGQVLNLQADIIDMLTAPDNEQ</sequence>
<reference evidence="1 2" key="1">
    <citation type="submission" date="2017-03" db="EMBL/GenBank/DDBJ databases">
        <title>Antibiotic resistance of probiotic microorganisms.</title>
        <authorList>
            <person name="Sanudo A.I."/>
            <person name="Olivares M."/>
            <person name="Banuelos O."/>
        </authorList>
    </citation>
    <scope>NUCLEOTIDE SEQUENCE [LARGE SCALE GENOMIC DNA]</scope>
    <source>
        <strain evidence="1 2">CECT8605</strain>
    </source>
</reference>
<dbReference type="EMBL" id="MWVS01000120">
    <property type="protein sequence ID" value="OPG87611.1"/>
    <property type="molecule type" value="Genomic_DNA"/>
</dbReference>
<organism evidence="1 2">
    <name type="scientific">Limosilactobacillus reuteri</name>
    <name type="common">Lactobacillus reuteri</name>
    <dbReference type="NCBI Taxonomy" id="1598"/>
    <lineage>
        <taxon>Bacteria</taxon>
        <taxon>Bacillati</taxon>
        <taxon>Bacillota</taxon>
        <taxon>Bacilli</taxon>
        <taxon>Lactobacillales</taxon>
        <taxon>Lactobacillaceae</taxon>
        <taxon>Limosilactobacillus</taxon>
    </lineage>
</organism>
<evidence type="ECO:0000313" key="2">
    <source>
        <dbReference type="Proteomes" id="UP000189795"/>
    </source>
</evidence>
<dbReference type="Proteomes" id="UP000189795">
    <property type="component" value="Unassembled WGS sequence"/>
</dbReference>
<dbReference type="RefSeq" id="WP_079376273.1">
    <property type="nucleotide sequence ID" value="NZ_MWVS01000120.1"/>
</dbReference>
<accession>A0A1V4FJ12</accession>
<evidence type="ECO:0000313" key="1">
    <source>
        <dbReference type="EMBL" id="OPG87611.1"/>
    </source>
</evidence>
<gene>
    <name evidence="1" type="ORF">B5D07_10140</name>
</gene>
<dbReference type="AlphaFoldDB" id="A0A1V4FJ12"/>
<proteinExistence type="predicted"/>